<reference evidence="1 2" key="1">
    <citation type="submission" date="2017-08" db="EMBL/GenBank/DDBJ databases">
        <title>Infants hospitalized years apart are colonized by the same room-sourced microbial strains.</title>
        <authorList>
            <person name="Brooks B."/>
            <person name="Olm M.R."/>
            <person name="Firek B.A."/>
            <person name="Baker R."/>
            <person name="Thomas B.C."/>
            <person name="Morowitz M.J."/>
            <person name="Banfield J.F."/>
        </authorList>
    </citation>
    <scope>NUCLEOTIDE SEQUENCE [LARGE SCALE GENOMIC DNA]</scope>
    <source>
        <strain evidence="1">S2_012_000_R2_81</strain>
    </source>
</reference>
<dbReference type="EMBL" id="QFOD01000029">
    <property type="protein sequence ID" value="PZP27558.1"/>
    <property type="molecule type" value="Genomic_DNA"/>
</dbReference>
<protein>
    <submittedName>
        <fullName evidence="1">Fis family transcriptional regulator</fullName>
    </submittedName>
</protein>
<evidence type="ECO:0000313" key="2">
    <source>
        <dbReference type="Proteomes" id="UP000249633"/>
    </source>
</evidence>
<dbReference type="Proteomes" id="UP000249633">
    <property type="component" value="Unassembled WGS sequence"/>
</dbReference>
<name>A0A2W5DAE4_9BURK</name>
<gene>
    <name evidence="1" type="ORF">DI603_21700</name>
</gene>
<proteinExistence type="predicted"/>
<sequence>MRAGANWAGAFPLKSATEAVTAICTAWKFYASAPRPDFNRTTSEPKLTKLLCCYVRRVVAPDLGLLGTWAAENVIADLDPVTGELIEERRTDIQYGWNDDAARQQLELVFEFKRLRATKGDRKHYLGHKGLQRFVTGIYSEGQERALMVGILLDSQTAVLPPLKAEFAVPAQAAQLALVPAASGAPLIQPAAFAQADFDTEHMRPPPRGHASGRIKVSHMFLEFAYV</sequence>
<organism evidence="1 2">
    <name type="scientific">Roseateles depolymerans</name>
    <dbReference type="NCBI Taxonomy" id="76731"/>
    <lineage>
        <taxon>Bacteria</taxon>
        <taxon>Pseudomonadati</taxon>
        <taxon>Pseudomonadota</taxon>
        <taxon>Betaproteobacteria</taxon>
        <taxon>Burkholderiales</taxon>
        <taxon>Sphaerotilaceae</taxon>
        <taxon>Roseateles</taxon>
    </lineage>
</organism>
<dbReference type="AlphaFoldDB" id="A0A2W5DAE4"/>
<evidence type="ECO:0000313" key="1">
    <source>
        <dbReference type="EMBL" id="PZP27558.1"/>
    </source>
</evidence>
<comment type="caution">
    <text evidence="1">The sequence shown here is derived from an EMBL/GenBank/DDBJ whole genome shotgun (WGS) entry which is preliminary data.</text>
</comment>
<accession>A0A2W5DAE4</accession>